<feature type="compositionally biased region" description="Low complexity" evidence="1">
    <location>
        <begin position="87"/>
        <end position="107"/>
    </location>
</feature>
<organism evidence="2">
    <name type="scientific">Lygus hesperus</name>
    <name type="common">Western plant bug</name>
    <dbReference type="NCBI Taxonomy" id="30085"/>
    <lineage>
        <taxon>Eukaryota</taxon>
        <taxon>Metazoa</taxon>
        <taxon>Ecdysozoa</taxon>
        <taxon>Arthropoda</taxon>
        <taxon>Hexapoda</taxon>
        <taxon>Insecta</taxon>
        <taxon>Pterygota</taxon>
        <taxon>Neoptera</taxon>
        <taxon>Paraneoptera</taxon>
        <taxon>Hemiptera</taxon>
        <taxon>Heteroptera</taxon>
        <taxon>Panheteroptera</taxon>
        <taxon>Cimicomorpha</taxon>
        <taxon>Miridae</taxon>
        <taxon>Mirini</taxon>
        <taxon>Lygus</taxon>
    </lineage>
</organism>
<sequence>MENSGYAANALPPSTLVVLSQTANDALRLQRPRSNEGNGSFGLRLVEGYPGHLFHHQLFHHGIAGRSAFAPPPIKTFKLEEMLSPISVSVSPSPEDTTSPSSSTPDEQMSRINAADCGA</sequence>
<protein>
    <submittedName>
        <fullName evidence="2">Hemagglutinin</fullName>
    </submittedName>
</protein>
<name>A0A0A9ZDX6_LYGHE</name>
<reference evidence="2" key="2">
    <citation type="submission" date="2014-07" db="EMBL/GenBank/DDBJ databases">
        <authorList>
            <person name="Hull J."/>
        </authorList>
    </citation>
    <scope>NUCLEOTIDE SEQUENCE</scope>
</reference>
<feature type="region of interest" description="Disordered" evidence="1">
    <location>
        <begin position="87"/>
        <end position="119"/>
    </location>
</feature>
<dbReference type="AlphaFoldDB" id="A0A0A9ZDX6"/>
<reference evidence="2" key="1">
    <citation type="journal article" date="2014" name="PLoS ONE">
        <title>Transcriptome-Based Identification of ABC Transporters in the Western Tarnished Plant Bug Lygus hesperus.</title>
        <authorList>
            <person name="Hull J.J."/>
            <person name="Chaney K."/>
            <person name="Geib S.M."/>
            <person name="Fabrick J.A."/>
            <person name="Brent C.S."/>
            <person name="Walsh D."/>
            <person name="Lavine L.C."/>
        </authorList>
    </citation>
    <scope>NUCLEOTIDE SEQUENCE</scope>
</reference>
<evidence type="ECO:0000313" key="2">
    <source>
        <dbReference type="EMBL" id="JAG41548.1"/>
    </source>
</evidence>
<feature type="non-terminal residue" evidence="2">
    <location>
        <position position="119"/>
    </location>
</feature>
<accession>A0A0A9ZDX6</accession>
<dbReference type="EMBL" id="GBHO01002056">
    <property type="protein sequence ID" value="JAG41548.1"/>
    <property type="molecule type" value="Transcribed_RNA"/>
</dbReference>
<proteinExistence type="predicted"/>
<evidence type="ECO:0000256" key="1">
    <source>
        <dbReference type="SAM" id="MobiDB-lite"/>
    </source>
</evidence>
<gene>
    <name evidence="2" type="primary">HA_2</name>
    <name evidence="2" type="ORF">CM83_103248</name>
</gene>